<dbReference type="InterPro" id="IPR036691">
    <property type="entry name" value="Endo/exonu/phosph_ase_sf"/>
</dbReference>
<evidence type="ECO:0008006" key="3">
    <source>
        <dbReference type="Google" id="ProtNLM"/>
    </source>
</evidence>
<dbReference type="Proteomes" id="UP001180020">
    <property type="component" value="Unassembled WGS sequence"/>
</dbReference>
<organism evidence="1 2">
    <name type="scientific">Acorus calamus</name>
    <name type="common">Sweet flag</name>
    <dbReference type="NCBI Taxonomy" id="4465"/>
    <lineage>
        <taxon>Eukaryota</taxon>
        <taxon>Viridiplantae</taxon>
        <taxon>Streptophyta</taxon>
        <taxon>Embryophyta</taxon>
        <taxon>Tracheophyta</taxon>
        <taxon>Spermatophyta</taxon>
        <taxon>Magnoliopsida</taxon>
        <taxon>Liliopsida</taxon>
        <taxon>Acoraceae</taxon>
        <taxon>Acorus</taxon>
    </lineage>
</organism>
<dbReference type="EMBL" id="JAUJYO010000006">
    <property type="protein sequence ID" value="KAK1313327.1"/>
    <property type="molecule type" value="Genomic_DNA"/>
</dbReference>
<dbReference type="PANTHER" id="PTHR33710">
    <property type="entry name" value="BNAC02G09200D PROTEIN"/>
    <property type="match status" value="1"/>
</dbReference>
<dbReference type="PANTHER" id="PTHR33710:SF77">
    <property type="entry name" value="DNASE I-LIKE SUPERFAMILY PROTEIN"/>
    <property type="match status" value="1"/>
</dbReference>
<proteinExistence type="predicted"/>
<reference evidence="1" key="2">
    <citation type="submission" date="2023-06" db="EMBL/GenBank/DDBJ databases">
        <authorList>
            <person name="Ma L."/>
            <person name="Liu K.-W."/>
            <person name="Li Z."/>
            <person name="Hsiao Y.-Y."/>
            <person name="Qi Y."/>
            <person name="Fu T."/>
            <person name="Tang G."/>
            <person name="Zhang D."/>
            <person name="Sun W.-H."/>
            <person name="Liu D.-K."/>
            <person name="Li Y."/>
            <person name="Chen G.-Z."/>
            <person name="Liu X.-D."/>
            <person name="Liao X.-Y."/>
            <person name="Jiang Y.-T."/>
            <person name="Yu X."/>
            <person name="Hao Y."/>
            <person name="Huang J."/>
            <person name="Zhao X.-W."/>
            <person name="Ke S."/>
            <person name="Chen Y.-Y."/>
            <person name="Wu W.-L."/>
            <person name="Hsu J.-L."/>
            <person name="Lin Y.-F."/>
            <person name="Huang M.-D."/>
            <person name="Li C.-Y."/>
            <person name="Huang L."/>
            <person name="Wang Z.-W."/>
            <person name="Zhao X."/>
            <person name="Zhong W.-Y."/>
            <person name="Peng D.-H."/>
            <person name="Ahmad S."/>
            <person name="Lan S."/>
            <person name="Zhang J.-S."/>
            <person name="Tsai W.-C."/>
            <person name="Van De Peer Y."/>
            <person name="Liu Z.-J."/>
        </authorList>
    </citation>
    <scope>NUCLEOTIDE SEQUENCE</scope>
    <source>
        <strain evidence="1">CP</strain>
        <tissue evidence="1">Leaves</tissue>
    </source>
</reference>
<comment type="caution">
    <text evidence="1">The sequence shown here is derived from an EMBL/GenBank/DDBJ whole genome shotgun (WGS) entry which is preliminary data.</text>
</comment>
<dbReference type="AlphaFoldDB" id="A0AAV9EML2"/>
<evidence type="ECO:0000313" key="2">
    <source>
        <dbReference type="Proteomes" id="UP001180020"/>
    </source>
</evidence>
<accession>A0AAV9EML2</accession>
<keyword evidence="2" id="KW-1185">Reference proteome</keyword>
<protein>
    <recommendedName>
        <fullName evidence="3">Exo_endo_phos domain-containing protein</fullName>
    </recommendedName>
</protein>
<name>A0AAV9EML2_ACOCL</name>
<evidence type="ECO:0000313" key="1">
    <source>
        <dbReference type="EMBL" id="KAK1313327.1"/>
    </source>
</evidence>
<sequence length="150" mass="17609">MHFKVVQKSNQVPPLYVTTIYASNDPSAWLMLWNNLVRLSSTLPTVMWQVCGDFNEVRYAHEKVGGRPIYSRRVRKFNECLDKCGLEDLKAYGHTLSWNNQQSNRITCKLDRALAEERFVKNDYLFALQLEESFLQQKSHEHWLALDNTN</sequence>
<gene>
    <name evidence="1" type="ORF">QJS10_CPA06g01220</name>
</gene>
<dbReference type="Gene3D" id="3.60.10.10">
    <property type="entry name" value="Endonuclease/exonuclease/phosphatase"/>
    <property type="match status" value="1"/>
</dbReference>
<dbReference type="SUPFAM" id="SSF56219">
    <property type="entry name" value="DNase I-like"/>
    <property type="match status" value="1"/>
</dbReference>
<reference evidence="1" key="1">
    <citation type="journal article" date="2023" name="Nat. Commun.">
        <title>Diploid and tetraploid genomes of Acorus and the evolution of monocots.</title>
        <authorList>
            <person name="Ma L."/>
            <person name="Liu K.W."/>
            <person name="Li Z."/>
            <person name="Hsiao Y.Y."/>
            <person name="Qi Y."/>
            <person name="Fu T."/>
            <person name="Tang G.D."/>
            <person name="Zhang D."/>
            <person name="Sun W.H."/>
            <person name="Liu D.K."/>
            <person name="Li Y."/>
            <person name="Chen G.Z."/>
            <person name="Liu X.D."/>
            <person name="Liao X.Y."/>
            <person name="Jiang Y.T."/>
            <person name="Yu X."/>
            <person name="Hao Y."/>
            <person name="Huang J."/>
            <person name="Zhao X.W."/>
            <person name="Ke S."/>
            <person name="Chen Y.Y."/>
            <person name="Wu W.L."/>
            <person name="Hsu J.L."/>
            <person name="Lin Y.F."/>
            <person name="Huang M.D."/>
            <person name="Li C.Y."/>
            <person name="Huang L."/>
            <person name="Wang Z.W."/>
            <person name="Zhao X."/>
            <person name="Zhong W.Y."/>
            <person name="Peng D.H."/>
            <person name="Ahmad S."/>
            <person name="Lan S."/>
            <person name="Zhang J.S."/>
            <person name="Tsai W.C."/>
            <person name="Van de Peer Y."/>
            <person name="Liu Z.J."/>
        </authorList>
    </citation>
    <scope>NUCLEOTIDE SEQUENCE</scope>
    <source>
        <strain evidence="1">CP</strain>
    </source>
</reference>